<comment type="caution">
    <text evidence="4">The sequence shown here is derived from an EMBL/GenBank/DDBJ whole genome shotgun (WGS) entry which is preliminary data.</text>
</comment>
<feature type="compositionally biased region" description="Basic and acidic residues" evidence="2">
    <location>
        <begin position="1"/>
        <end position="13"/>
    </location>
</feature>
<dbReference type="GO" id="GO:0008234">
    <property type="term" value="F:cysteine-type peptidase activity"/>
    <property type="evidence" value="ECO:0007669"/>
    <property type="project" value="InterPro"/>
</dbReference>
<reference evidence="4 5" key="1">
    <citation type="submission" date="2019-05" db="EMBL/GenBank/DDBJ databases">
        <title>Draft Genome of Bradyrhizobium elkanii strain SEMIA 938, Used in Commercial Inoculants for Lupinus spp. in Brazil.</title>
        <authorList>
            <person name="Hungria M."/>
            <person name="Delamuta J.R.M."/>
            <person name="Ribeiro R.A."/>
            <person name="Nogueira M.A."/>
        </authorList>
    </citation>
    <scope>NUCLEOTIDE SEQUENCE [LARGE SCALE GENOMIC DNA]</scope>
    <source>
        <strain evidence="4 5">Semia 938</strain>
    </source>
</reference>
<dbReference type="SMART" id="SM00645">
    <property type="entry name" value="Pept_C1"/>
    <property type="match status" value="1"/>
</dbReference>
<dbReference type="SUPFAM" id="SSF54001">
    <property type="entry name" value="Cysteine proteinases"/>
    <property type="match status" value="1"/>
</dbReference>
<dbReference type="Pfam" id="PF00112">
    <property type="entry name" value="Peptidase_C1"/>
    <property type="match status" value="1"/>
</dbReference>
<dbReference type="CDD" id="cd02619">
    <property type="entry name" value="Peptidase_C1"/>
    <property type="match status" value="1"/>
</dbReference>
<dbReference type="AlphaFoldDB" id="A0A4U6S293"/>
<dbReference type="Gene3D" id="3.90.70.10">
    <property type="entry name" value="Cysteine proteinases"/>
    <property type="match status" value="1"/>
</dbReference>
<evidence type="ECO:0000313" key="4">
    <source>
        <dbReference type="EMBL" id="TKV80112.1"/>
    </source>
</evidence>
<accession>A0A4U6S293</accession>
<dbReference type="GO" id="GO:0006508">
    <property type="term" value="P:proteolysis"/>
    <property type="evidence" value="ECO:0007669"/>
    <property type="project" value="InterPro"/>
</dbReference>
<dbReference type="InterPro" id="IPR038765">
    <property type="entry name" value="Papain-like_cys_pep_sf"/>
</dbReference>
<evidence type="ECO:0000256" key="1">
    <source>
        <dbReference type="ARBA" id="ARBA00008455"/>
    </source>
</evidence>
<sequence>MDKRYPRITDDQAKPNAPQGLPTDYTSGRTALIDPKRRGEARPAPAPYGRQAAEQLPAMVRDPFDAARLLDLTAASLPNFNLVDGTVAIATDRQMPFVLFKGYNPDTWFYAPRWGRIAKGPDGEPAFTITKKVRNNPDGSKTTVGGVLSFMVELVVELPSDDQRQKWTSLIRSLYNLQPSSGAFNFQPLRLTGGKMNVSGLDMYARPGQALKDVDVGASSSIGFAVELTPDGADHFAAMLGATPMPFPPQVAIMFSFNYQYLVPQCDVQAHGYKKKAYDYFSWNVKARASYFGLVNGSFDYQSVRADLRQQQALDVSIVGSPPSGVDLQKLLDSAMDMFIKLEVGQWINPDPTPVSAPEPGGFFGGVSVSMKSVSLSDSAQFDEHMSFAGISQGLHQVSFNFEQQLGAFNPARHLFIEQDDIKLPFKLAIGSSEKVKIIVPSASYTTATGPQSIQCATVDGSNGGLGEGTIQFTWPQRPTSAQISLLVNFVAPFGPGYEFRQTQPVSDTGAAFLFEPDQFVQRTRMFFIIAAYATDPTSKALFKWEWTPPSSASTSTTPRPKVSGYFLIVTPPNGDPNNLPTYDIEFPFHPNDWMGESTPKIQFKVQGLTGEWKDRTASGTIEIYETSLAFDWSGTTSIGKTLSIPALLNRDNIPDPASRRRMAAQFGSEKRPFAGAVGASVSAGAGGRQERFYSLGYTPDRNPRNPEPSLHERELIAKAAIGMPRTPPRYVSNYDLRNIDGVDYITPVRDQGYCGSCVAHGVIAAVEGTLQLRRNDPHLNPDFSEAHLFYCLGRSHGRTCGNTVDGQQEPNGGWWPGGALDDFQQTGVADEACFPYMSPPSPFDPTPACGVCPDWSGRVTKIRGWELLSSTDAMKTWISSRRGPLVACFTVYLDFMSFFQNNNDPSAIYHKSANAGALQGGHCICVVGYSDTDQCWICKNSWGPYWAASGYFKVGYGEVGIDAYMWGVNIS</sequence>
<proteinExistence type="inferred from homology"/>
<dbReference type="RefSeq" id="WP_137479400.1">
    <property type="nucleotide sequence ID" value="NZ_SZZP01000010.1"/>
</dbReference>
<evidence type="ECO:0000256" key="2">
    <source>
        <dbReference type="SAM" id="MobiDB-lite"/>
    </source>
</evidence>
<feature type="domain" description="Peptidase C1A papain C-terminal" evidence="3">
    <location>
        <begin position="731"/>
        <end position="970"/>
    </location>
</feature>
<name>A0A4U6S293_BRAEL</name>
<protein>
    <recommendedName>
        <fullName evidence="3">Peptidase C1A papain C-terminal domain-containing protein</fullName>
    </recommendedName>
</protein>
<gene>
    <name evidence="4" type="ORF">FDV58_17845</name>
</gene>
<feature type="region of interest" description="Disordered" evidence="2">
    <location>
        <begin position="1"/>
        <end position="47"/>
    </location>
</feature>
<dbReference type="PROSITE" id="PS00639">
    <property type="entry name" value="THIOL_PROTEASE_HIS"/>
    <property type="match status" value="1"/>
</dbReference>
<dbReference type="InterPro" id="IPR000668">
    <property type="entry name" value="Peptidase_C1A_C"/>
</dbReference>
<comment type="similarity">
    <text evidence="1">Belongs to the peptidase C1 family.</text>
</comment>
<dbReference type="InterPro" id="IPR013128">
    <property type="entry name" value="Peptidase_C1A"/>
</dbReference>
<dbReference type="EMBL" id="SZZP01000010">
    <property type="protein sequence ID" value="TKV80112.1"/>
    <property type="molecule type" value="Genomic_DNA"/>
</dbReference>
<evidence type="ECO:0000313" key="5">
    <source>
        <dbReference type="Proteomes" id="UP000305095"/>
    </source>
</evidence>
<dbReference type="InterPro" id="IPR025660">
    <property type="entry name" value="Pept_his_AS"/>
</dbReference>
<dbReference type="Proteomes" id="UP000305095">
    <property type="component" value="Unassembled WGS sequence"/>
</dbReference>
<dbReference type="PANTHER" id="PTHR12411">
    <property type="entry name" value="CYSTEINE PROTEASE FAMILY C1-RELATED"/>
    <property type="match status" value="1"/>
</dbReference>
<evidence type="ECO:0000259" key="3">
    <source>
        <dbReference type="SMART" id="SM00645"/>
    </source>
</evidence>
<organism evidence="4 5">
    <name type="scientific">Bradyrhizobium elkanii</name>
    <dbReference type="NCBI Taxonomy" id="29448"/>
    <lineage>
        <taxon>Bacteria</taxon>
        <taxon>Pseudomonadati</taxon>
        <taxon>Pseudomonadota</taxon>
        <taxon>Alphaproteobacteria</taxon>
        <taxon>Hyphomicrobiales</taxon>
        <taxon>Nitrobacteraceae</taxon>
        <taxon>Bradyrhizobium</taxon>
    </lineage>
</organism>